<feature type="signal peptide" evidence="14">
    <location>
        <begin position="1"/>
        <end position="15"/>
    </location>
</feature>
<dbReference type="FunFam" id="2.40.70.10:FF:000004">
    <property type="entry name" value="Pepsin A"/>
    <property type="match status" value="1"/>
</dbReference>
<feature type="disulfide bond" evidence="12">
    <location>
        <begin position="267"/>
        <end position="271"/>
    </location>
</feature>
<protein>
    <recommendedName>
        <fullName evidence="10">Pepsin A</fullName>
        <ecNumber evidence="3">3.4.23.1</ecNumber>
    </recommendedName>
</protein>
<feature type="chain" id="PRO_5016431343" description="Pepsin A" evidence="14">
    <location>
        <begin position="16"/>
        <end position="387"/>
    </location>
</feature>
<evidence type="ECO:0000256" key="10">
    <source>
        <dbReference type="ARBA" id="ARBA00039700"/>
    </source>
</evidence>
<dbReference type="PROSITE" id="PS51767">
    <property type="entry name" value="PEPTIDASE_A1"/>
    <property type="match status" value="1"/>
</dbReference>
<dbReference type="SUPFAM" id="SSF50630">
    <property type="entry name" value="Acid proteases"/>
    <property type="match status" value="1"/>
</dbReference>
<feature type="active site" evidence="11">
    <location>
        <position position="276"/>
    </location>
</feature>
<organism evidence="16 17">
    <name type="scientific">Lipotes vexillifer</name>
    <name type="common">Yangtze river dolphin</name>
    <dbReference type="NCBI Taxonomy" id="118797"/>
    <lineage>
        <taxon>Eukaryota</taxon>
        <taxon>Metazoa</taxon>
        <taxon>Chordata</taxon>
        <taxon>Craniata</taxon>
        <taxon>Vertebrata</taxon>
        <taxon>Euteleostomi</taxon>
        <taxon>Mammalia</taxon>
        <taxon>Eutheria</taxon>
        <taxon>Laurasiatheria</taxon>
        <taxon>Artiodactyla</taxon>
        <taxon>Whippomorpha</taxon>
        <taxon>Cetacea</taxon>
        <taxon>Odontoceti</taxon>
        <taxon>Lipotidae</taxon>
        <taxon>Lipotes</taxon>
    </lineage>
</organism>
<evidence type="ECO:0000256" key="14">
    <source>
        <dbReference type="SAM" id="SignalP"/>
    </source>
</evidence>
<name>A0A340XSD2_LIPVE</name>
<gene>
    <name evidence="17" type="primary">LOC103088842</name>
</gene>
<keyword evidence="8" id="KW-0865">Zymogen</keyword>
<dbReference type="FunCoup" id="A0A340XSD2">
    <property type="interactions" value="79"/>
</dbReference>
<dbReference type="InParanoid" id="A0A340XSD2"/>
<dbReference type="Pfam" id="PF00026">
    <property type="entry name" value="Asp"/>
    <property type="match status" value="1"/>
</dbReference>
<keyword evidence="14" id="KW-0732">Signal</keyword>
<keyword evidence="6" id="KW-0222">Digestion</keyword>
<dbReference type="CDD" id="cd05478">
    <property type="entry name" value="pepsin_A"/>
    <property type="match status" value="1"/>
</dbReference>
<dbReference type="Gene3D" id="2.40.70.10">
    <property type="entry name" value="Acid Proteases"/>
    <property type="match status" value="2"/>
</dbReference>
<evidence type="ECO:0000256" key="8">
    <source>
        <dbReference type="ARBA" id="ARBA00023145"/>
    </source>
</evidence>
<evidence type="ECO:0000256" key="9">
    <source>
        <dbReference type="ARBA" id="ARBA00023157"/>
    </source>
</evidence>
<dbReference type="GO" id="GO:0006508">
    <property type="term" value="P:proteolysis"/>
    <property type="evidence" value="ECO:0007669"/>
    <property type="project" value="UniProtKB-KW"/>
</dbReference>
<sequence length="387" mass="41894">MKWPLLLTLLALSECTTYKVPLTKKKSLRQNLIENGKLKDFLQNHKYNLGSKYFPSEATTLTSDQPLQNFLDMEYFGTISIGTPAQDFTVIFDTGSSNLWVPSVYCSSTACTNHNRFNPQESSTFKGTSETVSIAYGTGSMTGILGYDTVQVGGISDTNQIFGLSKTEPGSFLYYAPFDGILGLAYPSISSSGATPVFDNMWNQGLVSQDLFSVYLSKDDESGSVVQFGGIDSSYYTGSLNWVPVSSEGYWQITVDSITMSGEPIACIFGCQAIVDTGTSLLAGPTNAIANIQSYIGASEDSYGSMVISCSTIDSLPDIVFTINGVQYPVPAKAYVLQSQGSCMSGFQGMNIPTFSGELWILGDIFIRQYYTVFDRANNQVGLAPVA</sequence>
<evidence type="ECO:0000256" key="12">
    <source>
        <dbReference type="PIRSR" id="PIRSR601461-2"/>
    </source>
</evidence>
<keyword evidence="7 13" id="KW-0378">Hydrolase</keyword>
<dbReference type="Pfam" id="PF07966">
    <property type="entry name" value="A1_Propeptide"/>
    <property type="match status" value="1"/>
</dbReference>
<dbReference type="InterPro" id="IPR033121">
    <property type="entry name" value="PEPTIDASE_A1"/>
</dbReference>
<keyword evidence="4 13" id="KW-0645">Protease</keyword>
<evidence type="ECO:0000313" key="17">
    <source>
        <dbReference type="RefSeq" id="XP_007462249.1"/>
    </source>
</evidence>
<evidence type="ECO:0000313" key="16">
    <source>
        <dbReference type="Proteomes" id="UP000265300"/>
    </source>
</evidence>
<reference evidence="17" key="1">
    <citation type="submission" date="2025-08" db="UniProtKB">
        <authorList>
            <consortium name="RefSeq"/>
        </authorList>
    </citation>
    <scope>IDENTIFICATION</scope>
</reference>
<dbReference type="InterPro" id="IPR001461">
    <property type="entry name" value="Aspartic_peptidase_A1"/>
</dbReference>
<evidence type="ECO:0000256" key="1">
    <source>
        <dbReference type="ARBA" id="ARBA00002318"/>
    </source>
</evidence>
<keyword evidence="9 12" id="KW-1015">Disulfide bond</keyword>
<dbReference type="EC" id="3.4.23.1" evidence="3"/>
<feature type="domain" description="Peptidase A1" evidence="15">
    <location>
        <begin position="75"/>
        <end position="384"/>
    </location>
</feature>
<dbReference type="PANTHER" id="PTHR47966">
    <property type="entry name" value="BETA-SITE APP-CLEAVING ENZYME, ISOFORM A-RELATED"/>
    <property type="match status" value="1"/>
</dbReference>
<dbReference type="AlphaFoldDB" id="A0A340XSD2"/>
<evidence type="ECO:0000256" key="5">
    <source>
        <dbReference type="ARBA" id="ARBA00022750"/>
    </source>
</evidence>
<evidence type="ECO:0000256" key="6">
    <source>
        <dbReference type="ARBA" id="ARBA00022757"/>
    </source>
</evidence>
<dbReference type="Gene3D" id="6.10.140.60">
    <property type="match status" value="1"/>
</dbReference>
<keyword evidence="5 13" id="KW-0064">Aspartyl protease</keyword>
<evidence type="ECO:0000256" key="3">
    <source>
        <dbReference type="ARBA" id="ARBA00011924"/>
    </source>
</evidence>
<evidence type="ECO:0000256" key="11">
    <source>
        <dbReference type="PIRSR" id="PIRSR601461-1"/>
    </source>
</evidence>
<dbReference type="PRINTS" id="PR00792">
    <property type="entry name" value="PEPSIN"/>
</dbReference>
<dbReference type="PROSITE" id="PS00141">
    <property type="entry name" value="ASP_PROTEASE"/>
    <property type="match status" value="2"/>
</dbReference>
<dbReference type="InterPro" id="IPR021109">
    <property type="entry name" value="Peptidase_aspartic_dom_sf"/>
</dbReference>
<feature type="disulfide bond" evidence="12">
    <location>
        <begin position="106"/>
        <end position="111"/>
    </location>
</feature>
<evidence type="ECO:0000256" key="4">
    <source>
        <dbReference type="ARBA" id="ARBA00022670"/>
    </source>
</evidence>
<accession>A0A340XSD2</accession>
<dbReference type="InterPro" id="IPR001969">
    <property type="entry name" value="Aspartic_peptidase_AS"/>
</dbReference>
<dbReference type="RefSeq" id="XP_007462249.1">
    <property type="nucleotide sequence ID" value="XM_007462187.1"/>
</dbReference>
<evidence type="ECO:0000256" key="2">
    <source>
        <dbReference type="ARBA" id="ARBA00007447"/>
    </source>
</evidence>
<dbReference type="GO" id="GO:0007586">
    <property type="term" value="P:digestion"/>
    <property type="evidence" value="ECO:0007669"/>
    <property type="project" value="UniProtKB-KW"/>
</dbReference>
<dbReference type="InterPro" id="IPR034162">
    <property type="entry name" value="Pepsin_A"/>
</dbReference>
<evidence type="ECO:0000259" key="15">
    <source>
        <dbReference type="PROSITE" id="PS51767"/>
    </source>
</evidence>
<dbReference type="PANTHER" id="PTHR47966:SF22">
    <property type="entry name" value="PEPSIN A-3-RELATED"/>
    <property type="match status" value="1"/>
</dbReference>
<dbReference type="Proteomes" id="UP000265300">
    <property type="component" value="Unplaced"/>
</dbReference>
<evidence type="ECO:0000256" key="7">
    <source>
        <dbReference type="ARBA" id="ARBA00022801"/>
    </source>
</evidence>
<dbReference type="InterPro" id="IPR012848">
    <property type="entry name" value="Aspartic_peptidase_N"/>
</dbReference>
<dbReference type="GeneID" id="103088842"/>
<comment type="function">
    <text evidence="1">Shows particularly broad specificity; although bonds involving phenylalanine and leucine are preferred, many others are also cleaved to some extent.</text>
</comment>
<dbReference type="FunFam" id="2.40.70.10:FF:000006">
    <property type="entry name" value="Cathepsin E"/>
    <property type="match status" value="1"/>
</dbReference>
<evidence type="ECO:0000256" key="13">
    <source>
        <dbReference type="RuleBase" id="RU000454"/>
    </source>
</evidence>
<dbReference type="OrthoDB" id="771136at2759"/>
<proteinExistence type="inferred from homology"/>
<dbReference type="KEGG" id="lve:103088842"/>
<feature type="active site" evidence="11">
    <location>
        <position position="93"/>
    </location>
</feature>
<dbReference type="STRING" id="118797.A0A340XSD2"/>
<keyword evidence="16" id="KW-1185">Reference proteome</keyword>
<dbReference type="GO" id="GO:0004190">
    <property type="term" value="F:aspartic-type endopeptidase activity"/>
    <property type="evidence" value="ECO:0007669"/>
    <property type="project" value="UniProtKB-KW"/>
</dbReference>
<comment type="similarity">
    <text evidence="2 13">Belongs to the peptidase A1 family.</text>
</comment>